<dbReference type="OrthoDB" id="1227494at2759"/>
<keyword evidence="4" id="KW-0812">Transmembrane</keyword>
<protein>
    <submittedName>
        <fullName evidence="5">Uncharacterized protein</fullName>
    </submittedName>
</protein>
<dbReference type="PANTHER" id="PTHR21141:SF5">
    <property type="entry name" value="LARGE RIBOSOMAL SUBUNIT PROTEIN P2"/>
    <property type="match status" value="1"/>
</dbReference>
<dbReference type="PANTHER" id="PTHR21141">
    <property type="entry name" value="60S ACIDIC RIBOSOMAL PROTEIN FAMILY MEMBER"/>
    <property type="match status" value="1"/>
</dbReference>
<keyword evidence="4" id="KW-1133">Transmembrane helix</keyword>
<evidence type="ECO:0000256" key="2">
    <source>
        <dbReference type="ARBA" id="ARBA00022980"/>
    </source>
</evidence>
<proteinExistence type="inferred from homology"/>
<feature type="transmembrane region" description="Helical" evidence="4">
    <location>
        <begin position="147"/>
        <end position="166"/>
    </location>
</feature>
<name>X6NNN7_RETFI</name>
<evidence type="ECO:0000256" key="1">
    <source>
        <dbReference type="ARBA" id="ARBA00005436"/>
    </source>
</evidence>
<accession>X6NNN7</accession>
<comment type="similarity">
    <text evidence="1">Belongs to the eukaryotic ribosomal protein P1/P2 family.</text>
</comment>
<dbReference type="GO" id="GO:0022625">
    <property type="term" value="C:cytosolic large ribosomal subunit"/>
    <property type="evidence" value="ECO:0007669"/>
    <property type="project" value="InterPro"/>
</dbReference>
<gene>
    <name evidence="5" type="ORF">RFI_09508</name>
</gene>
<dbReference type="GO" id="GO:0003735">
    <property type="term" value="F:structural constituent of ribosome"/>
    <property type="evidence" value="ECO:0007669"/>
    <property type="project" value="InterPro"/>
</dbReference>
<keyword evidence="2" id="KW-0689">Ribosomal protein</keyword>
<evidence type="ECO:0000256" key="3">
    <source>
        <dbReference type="ARBA" id="ARBA00023274"/>
    </source>
</evidence>
<organism evidence="5 6">
    <name type="scientific">Reticulomyxa filosa</name>
    <dbReference type="NCBI Taxonomy" id="46433"/>
    <lineage>
        <taxon>Eukaryota</taxon>
        <taxon>Sar</taxon>
        <taxon>Rhizaria</taxon>
        <taxon>Retaria</taxon>
        <taxon>Foraminifera</taxon>
        <taxon>Monothalamids</taxon>
        <taxon>Reticulomyxidae</taxon>
        <taxon>Reticulomyxa</taxon>
    </lineage>
</organism>
<reference evidence="5 6" key="1">
    <citation type="journal article" date="2013" name="Curr. Biol.">
        <title>The Genome of the Foraminiferan Reticulomyxa filosa.</title>
        <authorList>
            <person name="Glockner G."/>
            <person name="Hulsmann N."/>
            <person name="Schleicher M."/>
            <person name="Noegel A.A."/>
            <person name="Eichinger L."/>
            <person name="Gallinger C."/>
            <person name="Pawlowski J."/>
            <person name="Sierra R."/>
            <person name="Euteneuer U."/>
            <person name="Pillet L."/>
            <person name="Moustafa A."/>
            <person name="Platzer M."/>
            <person name="Groth M."/>
            <person name="Szafranski K."/>
            <person name="Schliwa M."/>
        </authorList>
    </citation>
    <scope>NUCLEOTIDE SEQUENCE [LARGE SCALE GENOMIC DNA]</scope>
</reference>
<dbReference type="AlphaFoldDB" id="X6NNN7"/>
<keyword evidence="4" id="KW-0472">Membrane</keyword>
<dbReference type="GO" id="GO:0002182">
    <property type="term" value="P:cytoplasmic translational elongation"/>
    <property type="evidence" value="ECO:0007669"/>
    <property type="project" value="InterPro"/>
</dbReference>
<dbReference type="InterPro" id="IPR044076">
    <property type="entry name" value="Ribosomal_P2"/>
</dbReference>
<evidence type="ECO:0000313" key="5">
    <source>
        <dbReference type="EMBL" id="ETO27621.1"/>
    </source>
</evidence>
<evidence type="ECO:0000256" key="4">
    <source>
        <dbReference type="SAM" id="Phobius"/>
    </source>
</evidence>
<keyword evidence="6" id="KW-1185">Reference proteome</keyword>
<dbReference type="Gene3D" id="1.10.10.1410">
    <property type="match status" value="1"/>
</dbReference>
<dbReference type="EMBL" id="ASPP01007142">
    <property type="protein sequence ID" value="ETO27621.1"/>
    <property type="molecule type" value="Genomic_DNA"/>
</dbReference>
<evidence type="ECO:0000313" key="6">
    <source>
        <dbReference type="Proteomes" id="UP000023152"/>
    </source>
</evidence>
<comment type="caution">
    <text evidence="5">The sequence shown here is derived from an EMBL/GenBank/DDBJ whole genome shotgun (WGS) entry which is preliminary data.</text>
</comment>
<keyword evidence="3" id="KW-0687">Ribonucleoprotein</keyword>
<dbReference type="InterPro" id="IPR038716">
    <property type="entry name" value="P1/P2_N_sf"/>
</dbReference>
<dbReference type="Pfam" id="PF00428">
    <property type="entry name" value="Ribosomal_60s"/>
    <property type="match status" value="1"/>
</dbReference>
<dbReference type="Proteomes" id="UP000023152">
    <property type="component" value="Unassembled WGS sequence"/>
</dbReference>
<sequence>MKHRREKAILKQLPQDIAKILDSVGIEANKEKLNALFEDLEKSGKTVDEAIQQGLDKLAAVPADRTTFCVKKKQPKKNLAAIFTINKGGAGVAVAAGAAPAAGGAAAATEAKKEEEEEEEKESEDGITTLYFASIIKDCFIKKLKRLLFLKRFVSFALFVFALTNFTTL</sequence>